<dbReference type="PROSITE" id="PS00188">
    <property type="entry name" value="BIOTIN"/>
    <property type="match status" value="1"/>
</dbReference>
<sequence length="196" mass="19786">MTNHTPDITELKAIVDWVNVAEDVRELSLRVGDVELHISRNGQSSGSPFAPAAGGALAAAPTPSPAAEPAQAAAAVAPAAAHTERPAAAAAPVVASAAAQAAPTPDRDSAEPAADETVVAAPMVGTFYASPQPGAPTFVSVGDRVQPDTVLGIVEVMKLMNNVEAGVSGTVVRVLAENESLVEFGQPLIVIKRDAS</sequence>
<evidence type="ECO:0000256" key="4">
    <source>
        <dbReference type="ARBA" id="ARBA00022832"/>
    </source>
</evidence>
<proteinExistence type="predicted"/>
<dbReference type="GO" id="GO:0009317">
    <property type="term" value="C:acetyl-CoA carboxylase complex"/>
    <property type="evidence" value="ECO:0007669"/>
    <property type="project" value="InterPro"/>
</dbReference>
<evidence type="ECO:0000256" key="2">
    <source>
        <dbReference type="ARBA" id="ARBA00017562"/>
    </source>
</evidence>
<dbReference type="PROSITE" id="PS50968">
    <property type="entry name" value="BIOTINYL_LIPOYL"/>
    <property type="match status" value="1"/>
</dbReference>
<keyword evidence="7 8" id="KW-0092">Biotin</keyword>
<keyword evidence="12" id="KW-1185">Reference proteome</keyword>
<dbReference type="PANTHER" id="PTHR45266:SF3">
    <property type="entry name" value="OXALOACETATE DECARBOXYLASE ALPHA CHAIN"/>
    <property type="match status" value="1"/>
</dbReference>
<dbReference type="Proteomes" id="UP000618733">
    <property type="component" value="Unassembled WGS sequence"/>
</dbReference>
<keyword evidence="6 8" id="KW-0275">Fatty acid biosynthesis</keyword>
<evidence type="ECO:0000256" key="9">
    <source>
        <dbReference type="SAM" id="MobiDB-lite"/>
    </source>
</evidence>
<dbReference type="InterPro" id="IPR050709">
    <property type="entry name" value="Biotin_Carboxyl_Carrier/Decarb"/>
</dbReference>
<comment type="pathway">
    <text evidence="1 8">Lipid metabolism; fatty acid biosynthesis.</text>
</comment>
<comment type="caution">
    <text evidence="11">The sequence shown here is derived from an EMBL/GenBank/DDBJ whole genome shotgun (WGS) entry which is preliminary data.</text>
</comment>
<dbReference type="InterPro" id="IPR001249">
    <property type="entry name" value="AcCoA_biotinCC"/>
</dbReference>
<keyword evidence="4 8" id="KW-0276">Fatty acid metabolism</keyword>
<evidence type="ECO:0000256" key="6">
    <source>
        <dbReference type="ARBA" id="ARBA00023160"/>
    </source>
</evidence>
<dbReference type="PRINTS" id="PR01071">
    <property type="entry name" value="ACOABIOTINCC"/>
</dbReference>
<evidence type="ECO:0000256" key="3">
    <source>
        <dbReference type="ARBA" id="ARBA00022516"/>
    </source>
</evidence>
<feature type="compositionally biased region" description="Low complexity" evidence="9">
    <location>
        <begin position="50"/>
        <end position="69"/>
    </location>
</feature>
<organism evidence="11 12">
    <name type="scientific">Leucobacter edaphi</name>
    <dbReference type="NCBI Taxonomy" id="2796472"/>
    <lineage>
        <taxon>Bacteria</taxon>
        <taxon>Bacillati</taxon>
        <taxon>Actinomycetota</taxon>
        <taxon>Actinomycetes</taxon>
        <taxon>Micrococcales</taxon>
        <taxon>Microbacteriaceae</taxon>
        <taxon>Leucobacter</taxon>
    </lineage>
</organism>
<protein>
    <recommendedName>
        <fullName evidence="2 8">Biotin carboxyl carrier protein of acetyl-CoA carboxylase</fullName>
    </recommendedName>
</protein>
<dbReference type="Gene3D" id="2.40.50.100">
    <property type="match status" value="1"/>
</dbReference>
<dbReference type="InterPro" id="IPR001882">
    <property type="entry name" value="Biotin_BS"/>
</dbReference>
<dbReference type="Pfam" id="PF00364">
    <property type="entry name" value="Biotin_lipoyl"/>
    <property type="match status" value="1"/>
</dbReference>
<dbReference type="EMBL" id="JAEHOI010000006">
    <property type="protein sequence ID" value="MBK0422036.1"/>
    <property type="molecule type" value="Genomic_DNA"/>
</dbReference>
<comment type="function">
    <text evidence="8">This protein is a component of the acetyl coenzyme A carboxylase complex; first, biotin carboxylase catalyzes the carboxylation of the carrier protein and then the transcarboxylase transfers the carboxyl group to form malonyl-CoA.</text>
</comment>
<feature type="domain" description="Lipoyl-binding" evidence="10">
    <location>
        <begin position="116"/>
        <end position="192"/>
    </location>
</feature>
<dbReference type="SUPFAM" id="SSF51230">
    <property type="entry name" value="Single hybrid motif"/>
    <property type="match status" value="1"/>
</dbReference>
<dbReference type="CDD" id="cd06850">
    <property type="entry name" value="biotinyl_domain"/>
    <property type="match status" value="1"/>
</dbReference>
<name>A0A934QCB1_9MICO</name>
<dbReference type="PANTHER" id="PTHR45266">
    <property type="entry name" value="OXALOACETATE DECARBOXYLASE ALPHA CHAIN"/>
    <property type="match status" value="1"/>
</dbReference>
<evidence type="ECO:0000256" key="1">
    <source>
        <dbReference type="ARBA" id="ARBA00005194"/>
    </source>
</evidence>
<evidence type="ECO:0000313" key="12">
    <source>
        <dbReference type="Proteomes" id="UP000618733"/>
    </source>
</evidence>
<evidence type="ECO:0000256" key="7">
    <source>
        <dbReference type="ARBA" id="ARBA00023267"/>
    </source>
</evidence>
<evidence type="ECO:0000256" key="8">
    <source>
        <dbReference type="RuleBase" id="RU364072"/>
    </source>
</evidence>
<dbReference type="GO" id="GO:0006633">
    <property type="term" value="P:fatty acid biosynthetic process"/>
    <property type="evidence" value="ECO:0007669"/>
    <property type="project" value="UniProtKB-KW"/>
</dbReference>
<feature type="region of interest" description="Disordered" evidence="9">
    <location>
        <begin position="39"/>
        <end position="69"/>
    </location>
</feature>
<keyword evidence="5 8" id="KW-0443">Lipid metabolism</keyword>
<dbReference type="GO" id="GO:0003989">
    <property type="term" value="F:acetyl-CoA carboxylase activity"/>
    <property type="evidence" value="ECO:0007669"/>
    <property type="project" value="InterPro"/>
</dbReference>
<evidence type="ECO:0000259" key="10">
    <source>
        <dbReference type="PROSITE" id="PS50968"/>
    </source>
</evidence>
<reference evidence="11" key="1">
    <citation type="submission" date="2020-12" db="EMBL/GenBank/DDBJ databases">
        <title>Leucobacter sp. CAS2, isolated from Chromium sludge.</title>
        <authorList>
            <person name="Xu Z."/>
        </authorList>
    </citation>
    <scope>NUCLEOTIDE SEQUENCE</scope>
    <source>
        <strain evidence="11">CSA2</strain>
    </source>
</reference>
<evidence type="ECO:0000313" key="11">
    <source>
        <dbReference type="EMBL" id="MBK0422036.1"/>
    </source>
</evidence>
<dbReference type="InterPro" id="IPR011053">
    <property type="entry name" value="Single_hybrid_motif"/>
</dbReference>
<keyword evidence="3 8" id="KW-0444">Lipid biosynthesis</keyword>
<dbReference type="InterPro" id="IPR000089">
    <property type="entry name" value="Biotin_lipoyl"/>
</dbReference>
<dbReference type="RefSeq" id="WP_200132227.1">
    <property type="nucleotide sequence ID" value="NZ_JAEHOI010000006.1"/>
</dbReference>
<gene>
    <name evidence="11" type="ORF">JD292_08110</name>
</gene>
<evidence type="ECO:0000256" key="5">
    <source>
        <dbReference type="ARBA" id="ARBA00023098"/>
    </source>
</evidence>
<accession>A0A934QCB1</accession>
<dbReference type="AlphaFoldDB" id="A0A934QCB1"/>